<evidence type="ECO:0008006" key="4">
    <source>
        <dbReference type="Google" id="ProtNLM"/>
    </source>
</evidence>
<protein>
    <recommendedName>
        <fullName evidence="4">DUF2570 domain-containing protein</fullName>
    </recommendedName>
</protein>
<dbReference type="EMBL" id="NOWC01000044">
    <property type="protein sequence ID" value="OZS72158.1"/>
    <property type="molecule type" value="Genomic_DNA"/>
</dbReference>
<accession>A0A264VLD0</accession>
<evidence type="ECO:0000313" key="3">
    <source>
        <dbReference type="Proteomes" id="UP000216001"/>
    </source>
</evidence>
<feature type="transmembrane region" description="Helical" evidence="1">
    <location>
        <begin position="6"/>
        <end position="24"/>
    </location>
</feature>
<proteinExistence type="predicted"/>
<dbReference type="AlphaFoldDB" id="A0A264VLD0"/>
<name>A0A264VLD0_PRORE</name>
<evidence type="ECO:0000256" key="1">
    <source>
        <dbReference type="SAM" id="Phobius"/>
    </source>
</evidence>
<keyword evidence="1" id="KW-0812">Transmembrane</keyword>
<sequence length="172" mass="19485">MKIDSSTWLFLMVVGLGWWAVTLYDSNVSVKKDNDRLQVDNDKQSKLIAEQSFEFNRINQITGTAYRNGIVSKAESQEKIIEYRTILKKEPTCDLIVPQSFTDGVLDDTYSLRASALSDDPKRINTAGVGFTASRQLTYCQAIEWIPHLLADLKQANIQLDALEQIRKGQLK</sequence>
<comment type="caution">
    <text evidence="2">The sequence shown here is derived from an EMBL/GenBank/DDBJ whole genome shotgun (WGS) entry which is preliminary data.</text>
</comment>
<dbReference type="RefSeq" id="WP_094963131.1">
    <property type="nucleotide sequence ID" value="NZ_NOWC01000044.1"/>
</dbReference>
<dbReference type="Proteomes" id="UP000216001">
    <property type="component" value="Unassembled WGS sequence"/>
</dbReference>
<gene>
    <name evidence="2" type="ORF">CHI95_23270</name>
</gene>
<keyword evidence="1" id="KW-1133">Transmembrane helix</keyword>
<keyword evidence="1" id="KW-0472">Membrane</keyword>
<organism evidence="2 3">
    <name type="scientific">Providencia rettgeri</name>
    <dbReference type="NCBI Taxonomy" id="587"/>
    <lineage>
        <taxon>Bacteria</taxon>
        <taxon>Pseudomonadati</taxon>
        <taxon>Pseudomonadota</taxon>
        <taxon>Gammaproteobacteria</taxon>
        <taxon>Enterobacterales</taxon>
        <taxon>Morganellaceae</taxon>
        <taxon>Providencia</taxon>
    </lineage>
</organism>
<reference evidence="2 3" key="1">
    <citation type="submission" date="2017-07" db="EMBL/GenBank/DDBJ databases">
        <title>blaIMP-27 on transferable plasmids in Proteus mirabilis and Providencia rettgeri.</title>
        <authorList>
            <person name="Potter R."/>
        </authorList>
    </citation>
    <scope>NUCLEOTIDE SEQUENCE [LARGE SCALE GENOMIC DNA]</scope>
    <source>
        <strain evidence="2 3">PR1</strain>
    </source>
</reference>
<evidence type="ECO:0000313" key="2">
    <source>
        <dbReference type="EMBL" id="OZS72158.1"/>
    </source>
</evidence>